<feature type="signal peptide" evidence="1">
    <location>
        <begin position="1"/>
        <end position="24"/>
    </location>
</feature>
<evidence type="ECO:0000313" key="3">
    <source>
        <dbReference type="Proteomes" id="UP000215914"/>
    </source>
</evidence>
<gene>
    <name evidence="2" type="ORF">HanXRQr2_Chr06g0262691</name>
</gene>
<dbReference type="Gramene" id="mRNA:HanXRQr2_Chr06g0262691">
    <property type="protein sequence ID" value="mRNA:HanXRQr2_Chr06g0262691"/>
    <property type="gene ID" value="HanXRQr2_Chr06g0262691"/>
</dbReference>
<reference evidence="2" key="1">
    <citation type="journal article" date="2017" name="Nature">
        <title>The sunflower genome provides insights into oil metabolism, flowering and Asterid evolution.</title>
        <authorList>
            <person name="Badouin H."/>
            <person name="Gouzy J."/>
            <person name="Grassa C.J."/>
            <person name="Murat F."/>
            <person name="Staton S.E."/>
            <person name="Cottret L."/>
            <person name="Lelandais-Briere C."/>
            <person name="Owens G.L."/>
            <person name="Carrere S."/>
            <person name="Mayjonade B."/>
            <person name="Legrand L."/>
            <person name="Gill N."/>
            <person name="Kane N.C."/>
            <person name="Bowers J.E."/>
            <person name="Hubner S."/>
            <person name="Bellec A."/>
            <person name="Berard A."/>
            <person name="Berges H."/>
            <person name="Blanchet N."/>
            <person name="Boniface M.C."/>
            <person name="Brunel D."/>
            <person name="Catrice O."/>
            <person name="Chaidir N."/>
            <person name="Claudel C."/>
            <person name="Donnadieu C."/>
            <person name="Faraut T."/>
            <person name="Fievet G."/>
            <person name="Helmstetter N."/>
            <person name="King M."/>
            <person name="Knapp S.J."/>
            <person name="Lai Z."/>
            <person name="Le Paslier M.C."/>
            <person name="Lippi Y."/>
            <person name="Lorenzon L."/>
            <person name="Mandel J.R."/>
            <person name="Marage G."/>
            <person name="Marchand G."/>
            <person name="Marquand E."/>
            <person name="Bret-Mestries E."/>
            <person name="Morien E."/>
            <person name="Nambeesan S."/>
            <person name="Nguyen T."/>
            <person name="Pegot-Espagnet P."/>
            <person name="Pouilly N."/>
            <person name="Raftis F."/>
            <person name="Sallet E."/>
            <person name="Schiex T."/>
            <person name="Thomas J."/>
            <person name="Vandecasteele C."/>
            <person name="Vares D."/>
            <person name="Vear F."/>
            <person name="Vautrin S."/>
            <person name="Crespi M."/>
            <person name="Mangin B."/>
            <person name="Burke J.M."/>
            <person name="Salse J."/>
            <person name="Munos S."/>
            <person name="Vincourt P."/>
            <person name="Rieseberg L.H."/>
            <person name="Langlade N.B."/>
        </authorList>
    </citation>
    <scope>NUCLEOTIDE SEQUENCE</scope>
    <source>
        <tissue evidence="2">Leaves</tissue>
    </source>
</reference>
<evidence type="ECO:0000313" key="2">
    <source>
        <dbReference type="EMBL" id="KAF5802706.1"/>
    </source>
</evidence>
<dbReference type="EMBL" id="MNCJ02000321">
    <property type="protein sequence ID" value="KAF5802706.1"/>
    <property type="molecule type" value="Genomic_DNA"/>
</dbReference>
<protein>
    <submittedName>
        <fullName evidence="2">Uncharacterized protein</fullName>
    </submittedName>
</protein>
<comment type="caution">
    <text evidence="2">The sequence shown here is derived from an EMBL/GenBank/DDBJ whole genome shotgun (WGS) entry which is preliminary data.</text>
</comment>
<sequence length="113" mass="11363">MGKLGALVLASFLLVATLVKVSESRVARKDLGLDLGGIGIGAGIGIGLGGGGSGSGAGAGSGEEEEVAVVVEEVVVVEEEVVVDAEEGRARVMEREVDMGLDMEVVEIANKVK</sequence>
<dbReference type="AlphaFoldDB" id="A0A9K3IT93"/>
<reference evidence="2" key="2">
    <citation type="submission" date="2020-06" db="EMBL/GenBank/DDBJ databases">
        <title>Helianthus annuus Genome sequencing and assembly Release 2.</title>
        <authorList>
            <person name="Gouzy J."/>
            <person name="Langlade N."/>
            <person name="Munos S."/>
        </authorList>
    </citation>
    <scope>NUCLEOTIDE SEQUENCE</scope>
    <source>
        <tissue evidence="2">Leaves</tissue>
    </source>
</reference>
<proteinExistence type="predicted"/>
<keyword evidence="3" id="KW-1185">Reference proteome</keyword>
<feature type="chain" id="PRO_5039927076" evidence="1">
    <location>
        <begin position="25"/>
        <end position="113"/>
    </location>
</feature>
<organism evidence="2 3">
    <name type="scientific">Helianthus annuus</name>
    <name type="common">Common sunflower</name>
    <dbReference type="NCBI Taxonomy" id="4232"/>
    <lineage>
        <taxon>Eukaryota</taxon>
        <taxon>Viridiplantae</taxon>
        <taxon>Streptophyta</taxon>
        <taxon>Embryophyta</taxon>
        <taxon>Tracheophyta</taxon>
        <taxon>Spermatophyta</taxon>
        <taxon>Magnoliopsida</taxon>
        <taxon>eudicotyledons</taxon>
        <taxon>Gunneridae</taxon>
        <taxon>Pentapetalae</taxon>
        <taxon>asterids</taxon>
        <taxon>campanulids</taxon>
        <taxon>Asterales</taxon>
        <taxon>Asteraceae</taxon>
        <taxon>Asteroideae</taxon>
        <taxon>Heliantheae alliance</taxon>
        <taxon>Heliantheae</taxon>
        <taxon>Helianthus</taxon>
    </lineage>
</organism>
<name>A0A9K3IT93_HELAN</name>
<evidence type="ECO:0000256" key="1">
    <source>
        <dbReference type="SAM" id="SignalP"/>
    </source>
</evidence>
<dbReference type="Proteomes" id="UP000215914">
    <property type="component" value="Unassembled WGS sequence"/>
</dbReference>
<accession>A0A9K3IT93</accession>
<keyword evidence="1" id="KW-0732">Signal</keyword>